<protein>
    <recommendedName>
        <fullName evidence="2">HTH cro/C1-type domain-containing protein</fullName>
    </recommendedName>
</protein>
<dbReference type="Gene3D" id="1.10.260.40">
    <property type="entry name" value="lambda repressor-like DNA-binding domains"/>
    <property type="match status" value="1"/>
</dbReference>
<name>X1IQN9_9ZZZZ</name>
<dbReference type="InterPro" id="IPR010982">
    <property type="entry name" value="Lambda_DNA-bd_dom_sf"/>
</dbReference>
<dbReference type="GO" id="GO:0003700">
    <property type="term" value="F:DNA-binding transcription factor activity"/>
    <property type="evidence" value="ECO:0007669"/>
    <property type="project" value="TreeGrafter"/>
</dbReference>
<dbReference type="InterPro" id="IPR050807">
    <property type="entry name" value="TransReg_Diox_bact_type"/>
</dbReference>
<evidence type="ECO:0000259" key="2">
    <source>
        <dbReference type="PROSITE" id="PS50943"/>
    </source>
</evidence>
<accession>X1IQN9</accession>
<dbReference type="EMBL" id="BARU01043757">
    <property type="protein sequence ID" value="GAH84776.1"/>
    <property type="molecule type" value="Genomic_DNA"/>
</dbReference>
<dbReference type="SMART" id="SM00530">
    <property type="entry name" value="HTH_XRE"/>
    <property type="match status" value="1"/>
</dbReference>
<reference evidence="3" key="1">
    <citation type="journal article" date="2014" name="Front. Microbiol.">
        <title>High frequency of phylogenetically diverse reductive dehalogenase-homologous genes in deep subseafloor sedimentary metagenomes.</title>
        <authorList>
            <person name="Kawai M."/>
            <person name="Futagami T."/>
            <person name="Toyoda A."/>
            <person name="Takaki Y."/>
            <person name="Nishi S."/>
            <person name="Hori S."/>
            <person name="Arai W."/>
            <person name="Tsubouchi T."/>
            <person name="Morono Y."/>
            <person name="Uchiyama I."/>
            <person name="Ito T."/>
            <person name="Fujiyama A."/>
            <person name="Inagaki F."/>
            <person name="Takami H."/>
        </authorList>
    </citation>
    <scope>NUCLEOTIDE SEQUENCE</scope>
    <source>
        <strain evidence="3">Expedition CK06-06</strain>
    </source>
</reference>
<dbReference type="SUPFAM" id="SSF47413">
    <property type="entry name" value="lambda repressor-like DNA-binding domains"/>
    <property type="match status" value="1"/>
</dbReference>
<feature type="domain" description="HTH cro/C1-type" evidence="2">
    <location>
        <begin position="7"/>
        <end position="64"/>
    </location>
</feature>
<dbReference type="PANTHER" id="PTHR46797">
    <property type="entry name" value="HTH-TYPE TRANSCRIPTIONAL REGULATOR"/>
    <property type="match status" value="1"/>
</dbReference>
<dbReference type="GO" id="GO:0005829">
    <property type="term" value="C:cytosol"/>
    <property type="evidence" value="ECO:0007669"/>
    <property type="project" value="TreeGrafter"/>
</dbReference>
<comment type="caution">
    <text evidence="3">The sequence shown here is derived from an EMBL/GenBank/DDBJ whole genome shotgun (WGS) entry which is preliminary data.</text>
</comment>
<organism evidence="3">
    <name type="scientific">marine sediment metagenome</name>
    <dbReference type="NCBI Taxonomy" id="412755"/>
    <lineage>
        <taxon>unclassified sequences</taxon>
        <taxon>metagenomes</taxon>
        <taxon>ecological metagenomes</taxon>
    </lineage>
</organism>
<dbReference type="Pfam" id="PF01381">
    <property type="entry name" value="HTH_3"/>
    <property type="match status" value="1"/>
</dbReference>
<evidence type="ECO:0000256" key="1">
    <source>
        <dbReference type="ARBA" id="ARBA00023125"/>
    </source>
</evidence>
<dbReference type="AlphaFoldDB" id="X1IQN9"/>
<keyword evidence="1" id="KW-0238">DNA-binding</keyword>
<dbReference type="PROSITE" id="PS50943">
    <property type="entry name" value="HTH_CROC1"/>
    <property type="match status" value="1"/>
</dbReference>
<sequence length="99" mass="11284">IDVGLNVKNIRKKTGLKQKELVKKMNPNPISVNTLSRIETGRSNYSIDLLFRIAAVLNCDVSDFFQVEEKHPLKITIVEGDPKDLIKKMVREEMSKTSK</sequence>
<gene>
    <name evidence="3" type="ORF">S03H2_66935</name>
</gene>
<dbReference type="InterPro" id="IPR001387">
    <property type="entry name" value="Cro/C1-type_HTH"/>
</dbReference>
<evidence type="ECO:0000313" key="3">
    <source>
        <dbReference type="EMBL" id="GAH84776.1"/>
    </source>
</evidence>
<feature type="non-terminal residue" evidence="3">
    <location>
        <position position="1"/>
    </location>
</feature>
<proteinExistence type="predicted"/>
<dbReference type="CDD" id="cd00093">
    <property type="entry name" value="HTH_XRE"/>
    <property type="match status" value="1"/>
</dbReference>
<dbReference type="GO" id="GO:0003677">
    <property type="term" value="F:DNA binding"/>
    <property type="evidence" value="ECO:0007669"/>
    <property type="project" value="UniProtKB-KW"/>
</dbReference>
<dbReference type="PANTHER" id="PTHR46797:SF1">
    <property type="entry name" value="METHYLPHOSPHONATE SYNTHASE"/>
    <property type="match status" value="1"/>
</dbReference>